<gene>
    <name evidence="1" type="ORF">R3P38DRAFT_3226317</name>
</gene>
<protein>
    <submittedName>
        <fullName evidence="1">Uncharacterized protein</fullName>
    </submittedName>
</protein>
<dbReference type="EMBL" id="JAWWNJ010000111">
    <property type="protein sequence ID" value="KAK6992421.1"/>
    <property type="molecule type" value="Genomic_DNA"/>
</dbReference>
<name>A0AAV9ZV45_9AGAR</name>
<accession>A0AAV9ZV45</accession>
<keyword evidence="2" id="KW-1185">Reference proteome</keyword>
<dbReference type="AlphaFoldDB" id="A0AAV9ZV45"/>
<dbReference type="Proteomes" id="UP001362999">
    <property type="component" value="Unassembled WGS sequence"/>
</dbReference>
<evidence type="ECO:0000313" key="1">
    <source>
        <dbReference type="EMBL" id="KAK6992421.1"/>
    </source>
</evidence>
<sequence length="347" mass="37727">MSSRRGLLSAPVAPEHLSSRIHLDGVLNLCRLVFLLLLLFGPPLGTQIQDPSLSLTPDTSCARRVIVPACLRYARALPSYIRWTVPHRRDAPTFFLSSTTISDAGNDHQALALGSAAVVSILNLPLVDEESSRCARIVSFSGLDLALKISITASRPLFPYALRLQDLFRFDPGDFNTGGQLPTSILHFSSLDSSNCEQAEDFERCSAAAGVWRTWRSVRWRGLEIKWIGEFERISGWMKIGLVGVRGSAGASSPSCTPRTFILTSPPLNLDCVTPISPVASSGSIQNIASEMKTLAIRCSLPLIPGNVSLRLDDINHVYPAAQLMPGIGSPLRSDKSMTHFGIFLNC</sequence>
<comment type="caution">
    <text evidence="1">The sequence shown here is derived from an EMBL/GenBank/DDBJ whole genome shotgun (WGS) entry which is preliminary data.</text>
</comment>
<reference evidence="1 2" key="1">
    <citation type="journal article" date="2024" name="J Genomics">
        <title>Draft genome sequencing and assembly of Favolaschia claudopus CIRM-BRFM 2984 isolated from oak limbs.</title>
        <authorList>
            <person name="Navarro D."/>
            <person name="Drula E."/>
            <person name="Chaduli D."/>
            <person name="Cazenave R."/>
            <person name="Ahrendt S."/>
            <person name="Wang J."/>
            <person name="Lipzen A."/>
            <person name="Daum C."/>
            <person name="Barry K."/>
            <person name="Grigoriev I.V."/>
            <person name="Favel A."/>
            <person name="Rosso M.N."/>
            <person name="Martin F."/>
        </authorList>
    </citation>
    <scope>NUCLEOTIDE SEQUENCE [LARGE SCALE GENOMIC DNA]</scope>
    <source>
        <strain evidence="1 2">CIRM-BRFM 2984</strain>
    </source>
</reference>
<organism evidence="1 2">
    <name type="scientific">Favolaschia claudopus</name>
    <dbReference type="NCBI Taxonomy" id="2862362"/>
    <lineage>
        <taxon>Eukaryota</taxon>
        <taxon>Fungi</taxon>
        <taxon>Dikarya</taxon>
        <taxon>Basidiomycota</taxon>
        <taxon>Agaricomycotina</taxon>
        <taxon>Agaricomycetes</taxon>
        <taxon>Agaricomycetidae</taxon>
        <taxon>Agaricales</taxon>
        <taxon>Marasmiineae</taxon>
        <taxon>Mycenaceae</taxon>
        <taxon>Favolaschia</taxon>
    </lineage>
</organism>
<proteinExistence type="predicted"/>
<evidence type="ECO:0000313" key="2">
    <source>
        <dbReference type="Proteomes" id="UP001362999"/>
    </source>
</evidence>